<gene>
    <name evidence="2" type="ORF">Acr_10g0004810</name>
</gene>
<name>A0A7J0F9I7_9ERIC</name>
<reference evidence="2 3" key="1">
    <citation type="submission" date="2019-07" db="EMBL/GenBank/DDBJ databases">
        <title>De Novo Assembly of kiwifruit Actinidia rufa.</title>
        <authorList>
            <person name="Sugita-Konishi S."/>
            <person name="Sato K."/>
            <person name="Mori E."/>
            <person name="Abe Y."/>
            <person name="Kisaki G."/>
            <person name="Hamano K."/>
            <person name="Suezawa K."/>
            <person name="Otani M."/>
            <person name="Fukuda T."/>
            <person name="Manabe T."/>
            <person name="Gomi K."/>
            <person name="Tabuchi M."/>
            <person name="Akimitsu K."/>
            <person name="Kataoka I."/>
        </authorList>
    </citation>
    <scope>NUCLEOTIDE SEQUENCE [LARGE SCALE GENOMIC DNA]</scope>
    <source>
        <strain evidence="3">cv. Fuchu</strain>
    </source>
</reference>
<dbReference type="AlphaFoldDB" id="A0A7J0F9I7"/>
<dbReference type="Proteomes" id="UP000585474">
    <property type="component" value="Unassembled WGS sequence"/>
</dbReference>
<evidence type="ECO:0000256" key="1">
    <source>
        <dbReference type="SAM" id="MobiDB-lite"/>
    </source>
</evidence>
<accession>A0A7J0F9I7</accession>
<sequence length="185" mass="20362">MEGMEVWSRISEKERRIPNGDSAANVGDLVEMESQIHLILKVTGEMETYLQRDIGDLRTHGVGGQHSVASDVTLATRHGEVVLVTCLLQRKLRPSLGGAPSLAYRSIASSIGYPHQSLVKTLRSVIRRQEQSSGRAKASTVDRLSFYSKHNRVLASELGRETTVSDNPQGTSGDRRKLMQLGHSN</sequence>
<protein>
    <submittedName>
        <fullName evidence="2">Uncharacterized protein</fullName>
    </submittedName>
</protein>
<evidence type="ECO:0000313" key="3">
    <source>
        <dbReference type="Proteomes" id="UP000585474"/>
    </source>
</evidence>
<keyword evidence="3" id="KW-1185">Reference proteome</keyword>
<evidence type="ECO:0000313" key="2">
    <source>
        <dbReference type="EMBL" id="GFY95096.1"/>
    </source>
</evidence>
<feature type="compositionally biased region" description="Polar residues" evidence="1">
    <location>
        <begin position="162"/>
        <end position="172"/>
    </location>
</feature>
<comment type="caution">
    <text evidence="2">The sequence shown here is derived from an EMBL/GenBank/DDBJ whole genome shotgun (WGS) entry which is preliminary data.</text>
</comment>
<dbReference type="EMBL" id="BJWL01000010">
    <property type="protein sequence ID" value="GFY95096.1"/>
    <property type="molecule type" value="Genomic_DNA"/>
</dbReference>
<proteinExistence type="predicted"/>
<feature type="region of interest" description="Disordered" evidence="1">
    <location>
        <begin position="157"/>
        <end position="185"/>
    </location>
</feature>
<organism evidence="2 3">
    <name type="scientific">Actinidia rufa</name>
    <dbReference type="NCBI Taxonomy" id="165716"/>
    <lineage>
        <taxon>Eukaryota</taxon>
        <taxon>Viridiplantae</taxon>
        <taxon>Streptophyta</taxon>
        <taxon>Embryophyta</taxon>
        <taxon>Tracheophyta</taxon>
        <taxon>Spermatophyta</taxon>
        <taxon>Magnoliopsida</taxon>
        <taxon>eudicotyledons</taxon>
        <taxon>Gunneridae</taxon>
        <taxon>Pentapetalae</taxon>
        <taxon>asterids</taxon>
        <taxon>Ericales</taxon>
        <taxon>Actinidiaceae</taxon>
        <taxon>Actinidia</taxon>
    </lineage>
</organism>